<dbReference type="RefSeq" id="WP_278100202.1">
    <property type="nucleotide sequence ID" value="NZ_CP091092.1"/>
</dbReference>
<dbReference type="SUPFAM" id="SSF54197">
    <property type="entry name" value="HIT-like"/>
    <property type="match status" value="1"/>
</dbReference>
<evidence type="ECO:0000313" key="2">
    <source>
        <dbReference type="Proteomes" id="UP001218895"/>
    </source>
</evidence>
<keyword evidence="1" id="KW-0808">Transferase</keyword>
<keyword evidence="1" id="KW-0548">Nucleotidyltransferase</keyword>
<dbReference type="Gene3D" id="3.30.428.10">
    <property type="entry name" value="HIT-like"/>
    <property type="match status" value="1"/>
</dbReference>
<keyword evidence="2" id="KW-1185">Reference proteome</keyword>
<gene>
    <name evidence="1" type="ORF">L1994_02950</name>
</gene>
<dbReference type="GO" id="GO:0016779">
    <property type="term" value="F:nucleotidyltransferase activity"/>
    <property type="evidence" value="ECO:0007669"/>
    <property type="project" value="UniProtKB-KW"/>
</dbReference>
<dbReference type="KEGG" id="manq:L1994_02950"/>
<evidence type="ECO:0000313" key="1">
    <source>
        <dbReference type="EMBL" id="WFN37363.1"/>
    </source>
</evidence>
<dbReference type="EMBL" id="CP091092">
    <property type="protein sequence ID" value="WFN37363.1"/>
    <property type="molecule type" value="Genomic_DNA"/>
</dbReference>
<proteinExistence type="predicted"/>
<sequence length="325" mass="37152">MFSESVIRLENNNLYGSSDNYKNHLINFRCETLTGFKSRISPARAKREIDCRSDNTSFEQGKINACPFCPERIYSETPVFAGNKRIEIGESVTFPNLFPFSKTHVVTVITKEHSPCSFTKRQIEDALQAQYMALKDTAGYPSVNWNNLSSAGASMIHPHMQGISDDSPSYVTGVYIKKSREYFLKNNKNYWDILSCCEVNSERYLFGDEIVWSANPVPFGEKEIRGYMPVSKICDFSEYVDLLSSDILKIIDYYKKSGHFAYNMTIRFGKKDSDESFKAFVSVIARINPNPDSTSDSAYMERLNFEPVVLTIPEEIGADYRHKCR</sequence>
<dbReference type="GeneID" id="79949319"/>
<dbReference type="InterPro" id="IPR036265">
    <property type="entry name" value="HIT-like_sf"/>
</dbReference>
<name>A0AAF0JU73_9EURY</name>
<dbReference type="Proteomes" id="UP001218895">
    <property type="component" value="Chromosome"/>
</dbReference>
<accession>A0AAF0JU73</accession>
<reference evidence="1" key="1">
    <citation type="submission" date="2022-01" db="EMBL/GenBank/DDBJ databases">
        <title>Complete genome of Methanomicrobium antiquum DSM 21220.</title>
        <authorList>
            <person name="Chen S.-C."/>
            <person name="You Y.-T."/>
            <person name="Zhou Y.-Z."/>
            <person name="Lai M.-C."/>
        </authorList>
    </citation>
    <scope>NUCLEOTIDE SEQUENCE</scope>
    <source>
        <strain evidence="1">DSM 21220</strain>
    </source>
</reference>
<protein>
    <submittedName>
        <fullName evidence="1">Galactose-1-phosphate uridylyltransferase</fullName>
    </submittedName>
</protein>
<organism evidence="1 2">
    <name type="scientific">Methanomicrobium antiquum</name>
    <dbReference type="NCBI Taxonomy" id="487686"/>
    <lineage>
        <taxon>Archaea</taxon>
        <taxon>Methanobacteriati</taxon>
        <taxon>Methanobacteriota</taxon>
        <taxon>Stenosarchaea group</taxon>
        <taxon>Methanomicrobia</taxon>
        <taxon>Methanomicrobiales</taxon>
        <taxon>Methanomicrobiaceae</taxon>
        <taxon>Methanomicrobium</taxon>
    </lineage>
</organism>
<dbReference type="AlphaFoldDB" id="A0AAF0JU73"/>